<dbReference type="GO" id="GO:0004781">
    <property type="term" value="F:sulfate adenylyltransferase (ATP) activity"/>
    <property type="evidence" value="ECO:0007669"/>
    <property type="project" value="UniProtKB-UniRule"/>
</dbReference>
<dbReference type="InterPro" id="IPR015947">
    <property type="entry name" value="PUA-like_sf"/>
</dbReference>
<dbReference type="EC" id="2.7.7.4" evidence="8"/>
<dbReference type="EMBL" id="UYIG01000024">
    <property type="protein sequence ID" value="VDG27499.1"/>
    <property type="molecule type" value="Genomic_DNA"/>
</dbReference>
<evidence type="ECO:0000259" key="9">
    <source>
        <dbReference type="Pfam" id="PF01747"/>
    </source>
</evidence>
<dbReference type="NCBIfam" id="NF003166">
    <property type="entry name" value="PRK04149.1"/>
    <property type="match status" value="1"/>
</dbReference>
<keyword evidence="12" id="KW-1185">Reference proteome</keyword>
<dbReference type="InterPro" id="IPR024951">
    <property type="entry name" value="Sulfurylase_cat_dom"/>
</dbReference>
<dbReference type="SUPFAM" id="SSF52374">
    <property type="entry name" value="Nucleotidylyl transferase"/>
    <property type="match status" value="1"/>
</dbReference>
<evidence type="ECO:0000256" key="8">
    <source>
        <dbReference type="HAMAP-Rule" id="MF_00066"/>
    </source>
</evidence>
<keyword evidence="2 8" id="KW-0808">Transferase</keyword>
<evidence type="ECO:0000256" key="3">
    <source>
        <dbReference type="ARBA" id="ARBA00022695"/>
    </source>
</evidence>
<evidence type="ECO:0000256" key="4">
    <source>
        <dbReference type="ARBA" id="ARBA00022741"/>
    </source>
</evidence>
<evidence type="ECO:0000256" key="5">
    <source>
        <dbReference type="ARBA" id="ARBA00022840"/>
    </source>
</evidence>
<dbReference type="OrthoDB" id="9804504at2"/>
<dbReference type="InterPro" id="IPR014729">
    <property type="entry name" value="Rossmann-like_a/b/a_fold"/>
</dbReference>
<dbReference type="UniPathway" id="UPA00140">
    <property type="reaction ID" value="UER00204"/>
</dbReference>
<dbReference type="HAMAP" id="MF_00066">
    <property type="entry name" value="Sulf_adenylyltr"/>
    <property type="match status" value="1"/>
</dbReference>
<keyword evidence="5 8" id="KW-0067">ATP-binding</keyword>
<dbReference type="GO" id="GO:0000103">
    <property type="term" value="P:sulfate assimilation"/>
    <property type="evidence" value="ECO:0007669"/>
    <property type="project" value="UniProtKB-UniRule"/>
</dbReference>
<evidence type="ECO:0000313" key="11">
    <source>
        <dbReference type="EMBL" id="VDG27499.1"/>
    </source>
</evidence>
<evidence type="ECO:0000313" key="12">
    <source>
        <dbReference type="Proteomes" id="UP000289996"/>
    </source>
</evidence>
<comment type="catalytic activity">
    <reaction evidence="7 8">
        <text>sulfate + ATP + H(+) = adenosine 5'-phosphosulfate + diphosphate</text>
        <dbReference type="Rhea" id="RHEA:18133"/>
        <dbReference type="ChEBI" id="CHEBI:15378"/>
        <dbReference type="ChEBI" id="CHEBI:16189"/>
        <dbReference type="ChEBI" id="CHEBI:30616"/>
        <dbReference type="ChEBI" id="CHEBI:33019"/>
        <dbReference type="ChEBI" id="CHEBI:58243"/>
        <dbReference type="EC" id="2.7.7.4"/>
    </reaction>
</comment>
<dbReference type="SUPFAM" id="SSF88697">
    <property type="entry name" value="PUA domain-like"/>
    <property type="match status" value="1"/>
</dbReference>
<protein>
    <recommendedName>
        <fullName evidence="8">Sulfate adenylyltransferase</fullName>
        <ecNumber evidence="8">2.7.7.4</ecNumber>
    </recommendedName>
    <alternativeName>
        <fullName evidence="8">ATP-sulfurylase</fullName>
    </alternativeName>
    <alternativeName>
        <fullName evidence="8">Sulfate adenylate transferase</fullName>
        <shortName evidence="8">SAT</shortName>
    </alternativeName>
</protein>
<reference evidence="11 12" key="1">
    <citation type="submission" date="2018-11" db="EMBL/GenBank/DDBJ databases">
        <authorList>
            <person name="Wuyts S."/>
        </authorList>
    </citation>
    <scope>NUCLEOTIDE SEQUENCE [LARGE SCALE GENOMIC DNA]</scope>
    <source>
        <strain evidence="11">Lactobacillus mudanjiangensis AMBF249</strain>
    </source>
</reference>
<dbReference type="Proteomes" id="UP000289996">
    <property type="component" value="Unassembled WGS sequence"/>
</dbReference>
<dbReference type="GO" id="GO:0005524">
    <property type="term" value="F:ATP binding"/>
    <property type="evidence" value="ECO:0007669"/>
    <property type="project" value="UniProtKB-KW"/>
</dbReference>
<dbReference type="InterPro" id="IPR002650">
    <property type="entry name" value="Sulphate_adenylyltransferase"/>
</dbReference>
<dbReference type="PANTHER" id="PTHR43509:SF1">
    <property type="entry name" value="SULFATE ADENYLYLTRANSFERASE"/>
    <property type="match status" value="1"/>
</dbReference>
<feature type="domain" description="Sulphate adenylyltransferase catalytic" evidence="9">
    <location>
        <begin position="171"/>
        <end position="379"/>
    </location>
</feature>
<evidence type="ECO:0000259" key="10">
    <source>
        <dbReference type="Pfam" id="PF14306"/>
    </source>
</evidence>
<evidence type="ECO:0000256" key="6">
    <source>
        <dbReference type="ARBA" id="ARBA00037980"/>
    </source>
</evidence>
<organism evidence="11 12">
    <name type="scientific">Lactiplantibacillus mudanjiangensis</name>
    <dbReference type="NCBI Taxonomy" id="1296538"/>
    <lineage>
        <taxon>Bacteria</taxon>
        <taxon>Bacillati</taxon>
        <taxon>Bacillota</taxon>
        <taxon>Bacilli</taxon>
        <taxon>Lactobacillales</taxon>
        <taxon>Lactobacillaceae</taxon>
        <taxon>Lactiplantibacillus</taxon>
    </lineage>
</organism>
<dbReference type="PANTHER" id="PTHR43509">
    <property type="match status" value="1"/>
</dbReference>
<dbReference type="InterPro" id="IPR020792">
    <property type="entry name" value="SO4_adenylyltransferase_pro"/>
</dbReference>
<evidence type="ECO:0000256" key="2">
    <source>
        <dbReference type="ARBA" id="ARBA00022679"/>
    </source>
</evidence>
<proteinExistence type="inferred from homology"/>
<comment type="similarity">
    <text evidence="6 8">Belongs to the sulfate adenylyltransferase family.</text>
</comment>
<dbReference type="Gene3D" id="3.10.400.10">
    <property type="entry name" value="Sulfate adenylyltransferase"/>
    <property type="match status" value="1"/>
</dbReference>
<dbReference type="InterPro" id="IPR025980">
    <property type="entry name" value="ATP-Sase_PUA-like_dom"/>
</dbReference>
<dbReference type="RefSeq" id="WP_130845522.1">
    <property type="nucleotide sequence ID" value="NZ_BJDY01000005.1"/>
</dbReference>
<sequence length="391" mass="43113">MTKTTVGILPHGGQLIDLLDESDATRQAAEKLPSLTINAWNLSDLELIGIGGFSPLTGFMSEADYRGVVDNMHLTNGVLWSIPITLPVDEATAETVTIGQEVALKTADGTLYGTLTVTDKFRPDKQVEAQKVYGTTESAHPGVKRMLDNGDVYLGGPIKLLKQPSHGEFDQFYMAPKATRQMFHELGWETIVGFQTRNPIHRAHEFIQKTALESVDGLLLNPLVGETKADDIPADVRMDSYQTILKHYYPADRVRLVIYPAAMRYAGPREAILHATVRKNYGCTHFIVGRDHAGVGDYYGTYEAQALITSVESELGMGFFKFENSFYCKRCGSMATAKTCPHPDDDHISLSGTKVRKMLSDGVVPPKEVSRPEVAQVLIDGLKRKAAMVHE</sequence>
<name>A0A660E5K0_9LACO</name>
<keyword evidence="4 8" id="KW-0547">Nucleotide-binding</keyword>
<dbReference type="Gene3D" id="3.40.50.620">
    <property type="entry name" value="HUPs"/>
    <property type="match status" value="1"/>
</dbReference>
<gene>
    <name evidence="8" type="primary">sat</name>
    <name evidence="11" type="ORF">MUDAN_MDHGFNIF_02362</name>
</gene>
<dbReference type="AlphaFoldDB" id="A0A660E5K0"/>
<comment type="pathway">
    <text evidence="1 8">Sulfur metabolism; hydrogen sulfide biosynthesis; sulfite from sulfate: step 1/3.</text>
</comment>
<dbReference type="NCBIfam" id="TIGR00339">
    <property type="entry name" value="sopT"/>
    <property type="match status" value="1"/>
</dbReference>
<dbReference type="GO" id="GO:0070814">
    <property type="term" value="P:hydrogen sulfide biosynthetic process"/>
    <property type="evidence" value="ECO:0007669"/>
    <property type="project" value="UniProtKB-UniRule"/>
</dbReference>
<dbReference type="Pfam" id="PF14306">
    <property type="entry name" value="PUA_2"/>
    <property type="match status" value="1"/>
</dbReference>
<evidence type="ECO:0000256" key="7">
    <source>
        <dbReference type="ARBA" id="ARBA00049370"/>
    </source>
</evidence>
<dbReference type="Pfam" id="PF01747">
    <property type="entry name" value="ATP-sulfurylase"/>
    <property type="match status" value="1"/>
</dbReference>
<feature type="domain" description="ATP-sulfurylase PUA-like" evidence="10">
    <location>
        <begin position="9"/>
        <end position="162"/>
    </location>
</feature>
<evidence type="ECO:0000256" key="1">
    <source>
        <dbReference type="ARBA" id="ARBA00005048"/>
    </source>
</evidence>
<accession>A0A660E5K0</accession>
<keyword evidence="3 8" id="KW-0548">Nucleotidyltransferase</keyword>
<dbReference type="CDD" id="cd00517">
    <property type="entry name" value="ATPS"/>
    <property type="match status" value="1"/>
</dbReference>